<dbReference type="EMBL" id="CP125947">
    <property type="protein sequence ID" value="WHS64274.1"/>
    <property type="molecule type" value="Genomic_DNA"/>
</dbReference>
<feature type="transmembrane region" description="Helical" evidence="1">
    <location>
        <begin position="71"/>
        <end position="91"/>
    </location>
</feature>
<keyword evidence="1" id="KW-1133">Transmembrane helix</keyword>
<name>A0ABY8SMH7_9BURK</name>
<evidence type="ECO:0000256" key="1">
    <source>
        <dbReference type="SAM" id="Phobius"/>
    </source>
</evidence>
<feature type="transmembrane region" description="Helical" evidence="1">
    <location>
        <begin position="106"/>
        <end position="126"/>
    </location>
</feature>
<keyword evidence="3" id="KW-1185">Reference proteome</keyword>
<dbReference type="InterPro" id="IPR018750">
    <property type="entry name" value="DUF2306_membrane"/>
</dbReference>
<feature type="transmembrane region" description="Helical" evidence="1">
    <location>
        <begin position="40"/>
        <end position="59"/>
    </location>
</feature>
<organism evidence="2 3">
    <name type="scientific">Comamonas resistens</name>
    <dbReference type="NCBI Taxonomy" id="3046670"/>
    <lineage>
        <taxon>Bacteria</taxon>
        <taxon>Pseudomonadati</taxon>
        <taxon>Pseudomonadota</taxon>
        <taxon>Betaproteobacteria</taxon>
        <taxon>Burkholderiales</taxon>
        <taxon>Comamonadaceae</taxon>
        <taxon>Comamonas</taxon>
    </lineage>
</organism>
<reference evidence="2 3" key="1">
    <citation type="submission" date="2023-05" db="EMBL/GenBank/DDBJ databases">
        <authorList>
            <person name="Yin Y."/>
            <person name="Lu Z."/>
        </authorList>
    </citation>
    <scope>NUCLEOTIDE SEQUENCE [LARGE SCALE GENOMIC DNA]</scope>
    <source>
        <strain evidence="2 3">ZM22</strain>
    </source>
</reference>
<keyword evidence="1" id="KW-0812">Transmembrane</keyword>
<protein>
    <submittedName>
        <fullName evidence="2">DUF2306 domain-containing protein</fullName>
    </submittedName>
</protein>
<proteinExistence type="predicted"/>
<feature type="transmembrane region" description="Helical" evidence="1">
    <location>
        <begin position="6"/>
        <end position="28"/>
    </location>
</feature>
<sequence>MQLTPLIALHMGCALGATVIGPVALWARRTGKARPALHRFAGYVFVLLMLAAAISALFIRDFRLPNLGGFTPVHLLVPLTLGGLLLSFWHLNHKRIDHHRSIMRKLYFGACVTAGLFTLLPGRLLGDLLWQQVLAI</sequence>
<keyword evidence="1" id="KW-0472">Membrane</keyword>
<dbReference type="Proteomes" id="UP001240697">
    <property type="component" value="Chromosome"/>
</dbReference>
<dbReference type="RefSeq" id="WP_283485415.1">
    <property type="nucleotide sequence ID" value="NZ_CP125947.1"/>
</dbReference>
<dbReference type="Pfam" id="PF10067">
    <property type="entry name" value="DUF2306"/>
    <property type="match status" value="1"/>
</dbReference>
<evidence type="ECO:0000313" key="2">
    <source>
        <dbReference type="EMBL" id="WHS64274.1"/>
    </source>
</evidence>
<evidence type="ECO:0000313" key="3">
    <source>
        <dbReference type="Proteomes" id="UP001240697"/>
    </source>
</evidence>
<accession>A0ABY8SMH7</accession>
<gene>
    <name evidence="2" type="ORF">QMY55_17445</name>
</gene>